<feature type="non-terminal residue" evidence="1">
    <location>
        <position position="77"/>
    </location>
</feature>
<dbReference type="AlphaFoldDB" id="A0AAV1ZU27"/>
<organism evidence="1 2">
    <name type="scientific">Larinioides sclopetarius</name>
    <dbReference type="NCBI Taxonomy" id="280406"/>
    <lineage>
        <taxon>Eukaryota</taxon>
        <taxon>Metazoa</taxon>
        <taxon>Ecdysozoa</taxon>
        <taxon>Arthropoda</taxon>
        <taxon>Chelicerata</taxon>
        <taxon>Arachnida</taxon>
        <taxon>Araneae</taxon>
        <taxon>Araneomorphae</taxon>
        <taxon>Entelegynae</taxon>
        <taxon>Araneoidea</taxon>
        <taxon>Araneidae</taxon>
        <taxon>Larinioides</taxon>
    </lineage>
</organism>
<comment type="caution">
    <text evidence="1">The sequence shown here is derived from an EMBL/GenBank/DDBJ whole genome shotgun (WGS) entry which is preliminary data.</text>
</comment>
<proteinExistence type="predicted"/>
<gene>
    <name evidence="1" type="ORF">LARSCL_LOCUS7949</name>
</gene>
<sequence>MYRKISQIRNGLPLLLLPSSLKTVTFSQLLKIRQTDERQPNYGKHERLFPPSDFLMLVRRRDWLIKGVLSLSSIYTL</sequence>
<protein>
    <submittedName>
        <fullName evidence="1">Uncharacterized protein</fullName>
    </submittedName>
</protein>
<reference evidence="1 2" key="1">
    <citation type="submission" date="2024-04" db="EMBL/GenBank/DDBJ databases">
        <authorList>
            <person name="Rising A."/>
            <person name="Reimegard J."/>
            <person name="Sonavane S."/>
            <person name="Akerstrom W."/>
            <person name="Nylinder S."/>
            <person name="Hedman E."/>
            <person name="Kallberg Y."/>
        </authorList>
    </citation>
    <scope>NUCLEOTIDE SEQUENCE [LARGE SCALE GENOMIC DNA]</scope>
</reference>
<dbReference type="Proteomes" id="UP001497382">
    <property type="component" value="Unassembled WGS sequence"/>
</dbReference>
<dbReference type="EMBL" id="CAXIEN010000083">
    <property type="protein sequence ID" value="CAL1275207.1"/>
    <property type="molecule type" value="Genomic_DNA"/>
</dbReference>
<evidence type="ECO:0000313" key="2">
    <source>
        <dbReference type="Proteomes" id="UP001497382"/>
    </source>
</evidence>
<keyword evidence="2" id="KW-1185">Reference proteome</keyword>
<name>A0AAV1ZU27_9ARAC</name>
<accession>A0AAV1ZU27</accession>
<evidence type="ECO:0000313" key="1">
    <source>
        <dbReference type="EMBL" id="CAL1275207.1"/>
    </source>
</evidence>